<dbReference type="GeneID" id="84904038"/>
<gene>
    <name evidence="3" type="ORF">ATORI0001_0522</name>
</gene>
<dbReference type="AlphaFoldDB" id="B9CKH2"/>
<evidence type="ECO:0000313" key="3">
    <source>
        <dbReference type="EMBL" id="EEE17685.1"/>
    </source>
</evidence>
<name>B9CKH2_LANR4</name>
<keyword evidence="1" id="KW-1133">Transmembrane helix</keyword>
<dbReference type="EMBL" id="ACFE01000001">
    <property type="protein sequence ID" value="EEE17685.1"/>
    <property type="molecule type" value="Genomic_DNA"/>
</dbReference>
<feature type="transmembrane region" description="Helical" evidence="1">
    <location>
        <begin position="84"/>
        <end position="101"/>
    </location>
</feature>
<dbReference type="InterPro" id="IPR012429">
    <property type="entry name" value="HGSNAT_cat"/>
</dbReference>
<dbReference type="eggNOG" id="COG3503">
    <property type="taxonomic scope" value="Bacteria"/>
</dbReference>
<dbReference type="STRING" id="1383.IV60_GL000310"/>
<sequence length="258" mass="29164">MDTSELSPKNHTEGRVVFFDIWRGFVIVSMVLFHFVYDLVYLSSIHLSWFASPFIDIWRASISWSFLFIAGSMCAFSKNALRRACLYGTLAALIFLITSLVRVDVPISFGIIFCMAGSTLLEAILQKFHITLQGYIPAAIFFCIFLFTLRLPFGTIGIGPLNIQIPQILYTSDFFAWLGFPSKYFLSGDYYPLLPYAMLYLCGASFNRSALKHGYPHALMKLSCPIISEIGKHPLSIYLLHQPLLLLLVNLLTGRALF</sequence>
<dbReference type="Proteomes" id="UP000004070">
    <property type="component" value="Unassembled WGS sequence"/>
</dbReference>
<keyword evidence="1" id="KW-0812">Transmembrane</keyword>
<dbReference type="Pfam" id="PF07786">
    <property type="entry name" value="HGSNAT_cat"/>
    <property type="match status" value="1"/>
</dbReference>
<feature type="domain" description="Heparan-alpha-glucosaminide N-acetyltransferase catalytic" evidence="2">
    <location>
        <begin position="15"/>
        <end position="243"/>
    </location>
</feature>
<evidence type="ECO:0000259" key="2">
    <source>
        <dbReference type="Pfam" id="PF07786"/>
    </source>
</evidence>
<feature type="transmembrane region" description="Helical" evidence="1">
    <location>
        <begin position="107"/>
        <end position="125"/>
    </location>
</feature>
<protein>
    <recommendedName>
        <fullName evidence="2">Heparan-alpha-glucosaminide N-acetyltransferase catalytic domain-containing protein</fullName>
    </recommendedName>
</protein>
<evidence type="ECO:0000313" key="4">
    <source>
        <dbReference type="Proteomes" id="UP000004070"/>
    </source>
</evidence>
<feature type="transmembrane region" description="Helical" evidence="1">
    <location>
        <begin position="132"/>
        <end position="153"/>
    </location>
</feature>
<evidence type="ECO:0000256" key="1">
    <source>
        <dbReference type="SAM" id="Phobius"/>
    </source>
</evidence>
<accession>B9CKH2</accession>
<comment type="caution">
    <text evidence="3">The sequence shown here is derived from an EMBL/GenBank/DDBJ whole genome shotgun (WGS) entry which is preliminary data.</text>
</comment>
<dbReference type="RefSeq" id="WP_003148190.1">
    <property type="nucleotide sequence ID" value="NZ_ACFE01000001.1"/>
</dbReference>
<organism evidence="3 4">
    <name type="scientific">Lancefieldella rimae (strain ATCC 49626 / DSM 7090 / CCUG 31168 / NBRC 15546 / VPI D140H-11A)</name>
    <name type="common">Atopobium rimae</name>
    <dbReference type="NCBI Taxonomy" id="553184"/>
    <lineage>
        <taxon>Bacteria</taxon>
        <taxon>Bacillati</taxon>
        <taxon>Actinomycetota</taxon>
        <taxon>Coriobacteriia</taxon>
        <taxon>Coriobacteriales</taxon>
        <taxon>Atopobiaceae</taxon>
        <taxon>Lancefieldella</taxon>
    </lineage>
</organism>
<keyword evidence="1" id="KW-0472">Membrane</keyword>
<proteinExistence type="predicted"/>
<feature type="transmembrane region" description="Helical" evidence="1">
    <location>
        <begin position="16"/>
        <end position="37"/>
    </location>
</feature>
<feature type="transmembrane region" description="Helical" evidence="1">
    <location>
        <begin position="57"/>
        <end position="77"/>
    </location>
</feature>
<reference evidence="3 4" key="1">
    <citation type="submission" date="2009-01" db="EMBL/GenBank/DDBJ databases">
        <authorList>
            <person name="Madupu R."/>
            <person name="Sebastian Y."/>
            <person name="Durkin A.S."/>
            <person name="Torralba M."/>
            <person name="Methe B."/>
            <person name="Sutton G.G."/>
            <person name="Strausberg R.L."/>
            <person name="Nelson K.E."/>
        </authorList>
    </citation>
    <scope>NUCLEOTIDE SEQUENCE [LARGE SCALE GENOMIC DNA]</scope>
    <source>
        <strain evidence="3 4">ATCC 49626</strain>
    </source>
</reference>